<evidence type="ECO:0000313" key="2">
    <source>
        <dbReference type="Proteomes" id="UP000031620"/>
    </source>
</evidence>
<dbReference type="Proteomes" id="UP000031620">
    <property type="component" value="Chromosome"/>
</dbReference>
<evidence type="ECO:0000313" key="1">
    <source>
        <dbReference type="EMBL" id="BAP85056.1"/>
    </source>
</evidence>
<proteinExistence type="predicted"/>
<dbReference type="KEGG" id="lho:LOOC260_104930"/>
<reference evidence="1 2" key="1">
    <citation type="submission" date="2014-11" db="EMBL/GenBank/DDBJ databases">
        <title>Complete genome sequence and analysis of Lactobacillus hokkaidonensis LOOC260T.</title>
        <authorList>
            <person name="Tanizawa Y."/>
            <person name="Tohno M."/>
            <person name="Kaminuma E."/>
            <person name="Nakamura Y."/>
            <person name="Arita M."/>
        </authorList>
    </citation>
    <scope>NUCLEOTIDE SEQUENCE [LARGE SCALE GENOMIC DNA]</scope>
    <source>
        <strain evidence="1 2">LOOC260</strain>
    </source>
</reference>
<name>A0A0A1GX61_9LACO</name>
<gene>
    <name evidence="1" type="ORF">LOOC260_104930</name>
</gene>
<dbReference type="HOGENOM" id="CLU_170253_0_0_9"/>
<sequence>MNNELVKIDDLSLPLQQKAVQEFAKFYIRLFKHENLEIVANISSNFVVDINDVINRNRHLNTEDLIERSSAASFKQYLKILEKIDQSYYDTGNVQISWSDWEAEQQNKLATA</sequence>
<protein>
    <submittedName>
        <fullName evidence="1">Uncharacterized protein</fullName>
    </submittedName>
</protein>
<dbReference type="RefSeq" id="WP_041092715.1">
    <property type="nucleotide sequence ID" value="NZ_AP014680.1"/>
</dbReference>
<dbReference type="AlphaFoldDB" id="A0A0A1GX61"/>
<organism evidence="1 2">
    <name type="scientific">Paucilactobacillus hokkaidonensis JCM 18461</name>
    <dbReference type="NCBI Taxonomy" id="1291742"/>
    <lineage>
        <taxon>Bacteria</taxon>
        <taxon>Bacillati</taxon>
        <taxon>Bacillota</taxon>
        <taxon>Bacilli</taxon>
        <taxon>Lactobacillales</taxon>
        <taxon>Lactobacillaceae</taxon>
        <taxon>Paucilactobacillus</taxon>
    </lineage>
</organism>
<accession>A0A0A1GX61</accession>
<dbReference type="STRING" id="1291742.LOOC260_104930"/>
<dbReference type="EMBL" id="AP014680">
    <property type="protein sequence ID" value="BAP85056.1"/>
    <property type="molecule type" value="Genomic_DNA"/>
</dbReference>